<dbReference type="Proteomes" id="UP001174677">
    <property type="component" value="Chromosome 3"/>
</dbReference>
<dbReference type="PANTHER" id="PTHR31087:SF158">
    <property type="entry name" value="PROTEIN LURP-ONE-RELATED 15"/>
    <property type="match status" value="1"/>
</dbReference>
<evidence type="ECO:0000313" key="3">
    <source>
        <dbReference type="EMBL" id="KAJ9185448.1"/>
    </source>
</evidence>
<keyword evidence="2" id="KW-0812">Transmembrane</keyword>
<keyword evidence="2" id="KW-0472">Membrane</keyword>
<dbReference type="EMBL" id="JARPOI010000003">
    <property type="protein sequence ID" value="KAJ9185448.1"/>
    <property type="molecule type" value="Genomic_DNA"/>
</dbReference>
<comment type="similarity">
    <text evidence="1">Belongs to the LOR family.</text>
</comment>
<reference evidence="3" key="1">
    <citation type="journal article" date="2023" name="Plant Biotechnol. J.">
        <title>Chromosome-level wild Hevea brasiliensis genome provides new tools for genomic-assisted breeding and valuable loci to elevate rubber yield.</title>
        <authorList>
            <person name="Cheng H."/>
            <person name="Song X."/>
            <person name="Hu Y."/>
            <person name="Wu T."/>
            <person name="Yang Q."/>
            <person name="An Z."/>
            <person name="Feng S."/>
            <person name="Deng Z."/>
            <person name="Wu W."/>
            <person name="Zeng X."/>
            <person name="Tu M."/>
            <person name="Wang X."/>
            <person name="Huang H."/>
        </authorList>
    </citation>
    <scope>NUCLEOTIDE SEQUENCE</scope>
    <source>
        <strain evidence="3">MT/VB/25A 57/8</strain>
    </source>
</reference>
<proteinExistence type="inferred from homology"/>
<keyword evidence="4" id="KW-1185">Reference proteome</keyword>
<dbReference type="PANTHER" id="PTHR31087">
    <property type="match status" value="1"/>
</dbReference>
<keyword evidence="2" id="KW-1133">Transmembrane helix</keyword>
<comment type="caution">
    <text evidence="3">The sequence shown here is derived from an EMBL/GenBank/DDBJ whole genome shotgun (WGS) entry which is preliminary data.</text>
</comment>
<sequence length="251" mass="27922">MQSTSSASQVAILSIAGFSSLFFVSNFSLLFQFYVINYGSQSNPIPAMTTYQPLQSSVVVIGPQFLAQYPVDLKVATKLLALGECNLGVTDVNGTLIFKVKSKLLSIRDRRYLLDAAGNILATFQQKILTAHRRWHVFRGDSTNAQDLIFSVKKSSIIQFKTELDVFLATNTAENVPDFKVKGSWSERSCTIYLGQSNTIIAQMHRKHTLSTVVFDADNFGVTVYPNVDYAFIVALVVILDEINEDRRGDD</sequence>
<organism evidence="3 4">
    <name type="scientific">Hevea brasiliensis</name>
    <name type="common">Para rubber tree</name>
    <name type="synonym">Siphonia brasiliensis</name>
    <dbReference type="NCBI Taxonomy" id="3981"/>
    <lineage>
        <taxon>Eukaryota</taxon>
        <taxon>Viridiplantae</taxon>
        <taxon>Streptophyta</taxon>
        <taxon>Embryophyta</taxon>
        <taxon>Tracheophyta</taxon>
        <taxon>Spermatophyta</taxon>
        <taxon>Magnoliopsida</taxon>
        <taxon>eudicotyledons</taxon>
        <taxon>Gunneridae</taxon>
        <taxon>Pentapetalae</taxon>
        <taxon>rosids</taxon>
        <taxon>fabids</taxon>
        <taxon>Malpighiales</taxon>
        <taxon>Euphorbiaceae</taxon>
        <taxon>Crotonoideae</taxon>
        <taxon>Micrandreae</taxon>
        <taxon>Hevea</taxon>
    </lineage>
</organism>
<gene>
    <name evidence="3" type="ORF">P3X46_005086</name>
</gene>
<dbReference type="InterPro" id="IPR025659">
    <property type="entry name" value="Tubby-like_C"/>
</dbReference>
<name>A0ABQ9MZJ7_HEVBR</name>
<protein>
    <recommendedName>
        <fullName evidence="5">Protein LURP-one-related 15</fullName>
    </recommendedName>
</protein>
<accession>A0ABQ9MZJ7</accession>
<evidence type="ECO:0000256" key="1">
    <source>
        <dbReference type="ARBA" id="ARBA00005437"/>
    </source>
</evidence>
<evidence type="ECO:0000256" key="2">
    <source>
        <dbReference type="SAM" id="Phobius"/>
    </source>
</evidence>
<dbReference type="InterPro" id="IPR038595">
    <property type="entry name" value="LOR_sf"/>
</dbReference>
<feature type="transmembrane region" description="Helical" evidence="2">
    <location>
        <begin position="12"/>
        <end position="35"/>
    </location>
</feature>
<evidence type="ECO:0008006" key="5">
    <source>
        <dbReference type="Google" id="ProtNLM"/>
    </source>
</evidence>
<dbReference type="Gene3D" id="2.40.160.200">
    <property type="entry name" value="LURP1-related"/>
    <property type="match status" value="1"/>
</dbReference>
<dbReference type="InterPro" id="IPR007612">
    <property type="entry name" value="LOR"/>
</dbReference>
<dbReference type="Pfam" id="PF04525">
    <property type="entry name" value="LOR"/>
    <property type="match status" value="1"/>
</dbReference>
<dbReference type="SUPFAM" id="SSF54518">
    <property type="entry name" value="Tubby C-terminal domain-like"/>
    <property type="match status" value="1"/>
</dbReference>
<evidence type="ECO:0000313" key="4">
    <source>
        <dbReference type="Proteomes" id="UP001174677"/>
    </source>
</evidence>